<dbReference type="EMBL" id="JYDO01000548">
    <property type="protein sequence ID" value="KRZ65064.1"/>
    <property type="molecule type" value="Genomic_DNA"/>
</dbReference>
<reference evidence="1 2" key="1">
    <citation type="submission" date="2015-01" db="EMBL/GenBank/DDBJ databases">
        <title>Evolution of Trichinella species and genotypes.</title>
        <authorList>
            <person name="Korhonen P.K."/>
            <person name="Edoardo P."/>
            <person name="Giuseppe L.R."/>
            <person name="Gasser R.B."/>
        </authorList>
    </citation>
    <scope>NUCLEOTIDE SEQUENCE [LARGE SCALE GENOMIC DNA]</scope>
    <source>
        <strain evidence="1">ISS1980</strain>
    </source>
</reference>
<accession>A0A0V1M044</accession>
<evidence type="ECO:0000313" key="2">
    <source>
        <dbReference type="Proteomes" id="UP000054843"/>
    </source>
</evidence>
<organism evidence="1 2">
    <name type="scientific">Trichinella papuae</name>
    <dbReference type="NCBI Taxonomy" id="268474"/>
    <lineage>
        <taxon>Eukaryota</taxon>
        <taxon>Metazoa</taxon>
        <taxon>Ecdysozoa</taxon>
        <taxon>Nematoda</taxon>
        <taxon>Enoplea</taxon>
        <taxon>Dorylaimia</taxon>
        <taxon>Trichinellida</taxon>
        <taxon>Trichinellidae</taxon>
        <taxon>Trichinella</taxon>
    </lineage>
</organism>
<proteinExistence type="predicted"/>
<dbReference type="Proteomes" id="UP000054843">
    <property type="component" value="Unassembled WGS sequence"/>
</dbReference>
<evidence type="ECO:0000313" key="1">
    <source>
        <dbReference type="EMBL" id="KRZ65064.1"/>
    </source>
</evidence>
<comment type="caution">
    <text evidence="1">The sequence shown here is derived from an EMBL/GenBank/DDBJ whole genome shotgun (WGS) entry which is preliminary data.</text>
</comment>
<dbReference type="AlphaFoldDB" id="A0A0V1M044"/>
<protein>
    <submittedName>
        <fullName evidence="1">Uncharacterized protein</fullName>
    </submittedName>
</protein>
<keyword evidence="2" id="KW-1185">Reference proteome</keyword>
<feature type="non-terminal residue" evidence="1">
    <location>
        <position position="1"/>
    </location>
</feature>
<sequence>LDLANSVRNTPTIRLILIKAHLSGAFLPNILSPLFSSIVTHKE</sequence>
<gene>
    <name evidence="1" type="ORF">T10_7508</name>
</gene>
<name>A0A0V1M044_9BILA</name>
<feature type="non-terminal residue" evidence="1">
    <location>
        <position position="43"/>
    </location>
</feature>